<dbReference type="Proteomes" id="UP000016424">
    <property type="component" value="Unassembled WGS sequence"/>
</dbReference>
<name>U2X1M4_GEOKU</name>
<gene>
    <name evidence="1" type="ORF">GBL_0524</name>
</gene>
<evidence type="ECO:0000313" key="2">
    <source>
        <dbReference type="Proteomes" id="UP000016424"/>
    </source>
</evidence>
<protein>
    <submittedName>
        <fullName evidence="1">Uncharacterized protein</fullName>
    </submittedName>
</protein>
<dbReference type="EMBL" id="BASG01000003">
    <property type="protein sequence ID" value="GAD12307.1"/>
    <property type="molecule type" value="Genomic_DNA"/>
</dbReference>
<accession>U2X1M4</accession>
<dbReference type="AlphaFoldDB" id="U2X1M4"/>
<reference evidence="2" key="1">
    <citation type="journal article" date="2013" name="Genome">
        <title>Draft Genome Sequence of Geobacillus kaustophilus GBlys, a Lysogenic Strain with Bacteriophage phiOH2.</title>
        <authorList>
            <person name="Doi K."/>
            <person name="Mori K."/>
            <person name="Martono H."/>
            <person name="Nagayoshi Y."/>
            <person name="Fujino Y."/>
            <person name="Tashiro K."/>
            <person name="Kuhara S."/>
            <person name="Ohshima T."/>
        </authorList>
    </citation>
    <scope>NUCLEOTIDE SEQUENCE [LARGE SCALE GENOMIC DNA]</scope>
    <source>
        <strain evidence="2">GBlys</strain>
    </source>
</reference>
<sequence>MDKSRLDTGQTVEPWNAPPLHELKFISMIRICAEEKTV</sequence>
<evidence type="ECO:0000313" key="1">
    <source>
        <dbReference type="EMBL" id="GAD12307.1"/>
    </source>
</evidence>
<comment type="caution">
    <text evidence="1">The sequence shown here is derived from an EMBL/GenBank/DDBJ whole genome shotgun (WGS) entry which is preliminary data.</text>
</comment>
<proteinExistence type="predicted"/>
<organism evidence="1 2">
    <name type="scientific">Geobacillus kaustophilus GBlys</name>
    <dbReference type="NCBI Taxonomy" id="1337888"/>
    <lineage>
        <taxon>Bacteria</taxon>
        <taxon>Bacillati</taxon>
        <taxon>Bacillota</taxon>
        <taxon>Bacilli</taxon>
        <taxon>Bacillales</taxon>
        <taxon>Anoxybacillaceae</taxon>
        <taxon>Geobacillus</taxon>
        <taxon>Geobacillus thermoleovorans group</taxon>
    </lineage>
</organism>